<sequence length="619" mass="66315">MAPRRQTPRNDTLEAALARVFDDRNTKASWFALTGGEPLFTAGEEADSLYLLRSGRLGVFRREEGQPPYFVGVVRPGEPVGEMALIAGTTHTADVVALRDSEILALPREAFFEAVKTQPDVMIELSRLMLHRARERTTGATEPSVFGFISARPRPIRAFVERIAAAIEAQGLTCQVIDHSALSSASEWFSRVEDSHDYVLYVAEQDEPNWASLCARQVDRLFVVGNALTAPPRALPWRGDGDLANGGGGGHQFTDLILLRDPRMPSPANTAVWLDALEPGRWFHATEGDAADAERMARVVTGTSVGLVLSGGGARAYAHIGVVRALHEAGVTLDFLGGSSMGAVVAAGPALGWSDDELDARIRKAFVKSDPLSDLALPIVAMTRARKVAGLLQDAYGEIDIADMPLPFFAVSSNLTTGRIEVHRRGLLRRAMRASIAIPGVMPPVVINGQVLVDGAVIKNFPTDVMRQLNAGPIVGSDMSQTRGVDPSGLENPPSWWKWILSGAWKSGPPIVSILMRSATITTDAELERSREDTDLLILPRPTGADIRDWKIYDPVVASGHAAAAAALATLDGPVPTLRKRRAAALAGDEAAPEPEAAPAPAPSPARFLGGRRAKPAKV</sequence>
<dbReference type="GO" id="GO:0004622">
    <property type="term" value="F:phosphatidylcholine lysophospholipase activity"/>
    <property type="evidence" value="ECO:0007669"/>
    <property type="project" value="UniProtKB-ARBA"/>
</dbReference>
<evidence type="ECO:0000313" key="13">
    <source>
        <dbReference type="EMBL" id="QTC89789.1"/>
    </source>
</evidence>
<keyword evidence="3" id="KW-0812">Transmembrane</keyword>
<keyword evidence="14" id="KW-1185">Reference proteome</keyword>
<keyword evidence="4 9" id="KW-0378">Hydrolase</keyword>
<dbReference type="Gene3D" id="3.40.1090.10">
    <property type="entry name" value="Cytosolic phospholipase A2 catalytic domain"/>
    <property type="match status" value="2"/>
</dbReference>
<feature type="compositionally biased region" description="Low complexity" evidence="10">
    <location>
        <begin position="584"/>
        <end position="595"/>
    </location>
</feature>
<dbReference type="SMART" id="SM00100">
    <property type="entry name" value="cNMP"/>
    <property type="match status" value="1"/>
</dbReference>
<dbReference type="InterPro" id="IPR014710">
    <property type="entry name" value="RmlC-like_jellyroll"/>
</dbReference>
<keyword evidence="8" id="KW-0472">Membrane</keyword>
<evidence type="ECO:0000313" key="14">
    <source>
        <dbReference type="Proteomes" id="UP000663918"/>
    </source>
</evidence>
<comment type="caution">
    <text evidence="9">Lacks conserved residue(s) required for the propagation of feature annotation.</text>
</comment>
<dbReference type="GO" id="GO:0016020">
    <property type="term" value="C:membrane"/>
    <property type="evidence" value="ECO:0007669"/>
    <property type="project" value="UniProtKB-SubCell"/>
</dbReference>
<evidence type="ECO:0000256" key="9">
    <source>
        <dbReference type="PROSITE-ProRule" id="PRU01161"/>
    </source>
</evidence>
<keyword evidence="7 9" id="KW-0443">Lipid metabolism</keyword>
<protein>
    <submittedName>
        <fullName evidence="13">Patatin-like phospholipase family protein</fullName>
    </submittedName>
</protein>
<dbReference type="InterPro" id="IPR056556">
    <property type="entry name" value="NTE1_P-loop_dom"/>
</dbReference>
<dbReference type="PROSITE" id="PS51635">
    <property type="entry name" value="PNPLA"/>
    <property type="match status" value="1"/>
</dbReference>
<dbReference type="Proteomes" id="UP000663918">
    <property type="component" value="Chromosome"/>
</dbReference>
<dbReference type="CDD" id="cd00038">
    <property type="entry name" value="CAP_ED"/>
    <property type="match status" value="1"/>
</dbReference>
<dbReference type="InterPro" id="IPR018490">
    <property type="entry name" value="cNMP-bd_dom_sf"/>
</dbReference>
<gene>
    <name evidence="13" type="ORF">IFJ75_10745</name>
</gene>
<feature type="active site" description="Proton acceptor" evidence="9">
    <location>
        <position position="454"/>
    </location>
</feature>
<dbReference type="Pfam" id="PF00027">
    <property type="entry name" value="cNMP_binding"/>
    <property type="match status" value="1"/>
</dbReference>
<dbReference type="InterPro" id="IPR050301">
    <property type="entry name" value="NTE"/>
</dbReference>
<organism evidence="13 14">
    <name type="scientific">Brevundimonas goettingensis</name>
    <dbReference type="NCBI Taxonomy" id="2774190"/>
    <lineage>
        <taxon>Bacteria</taxon>
        <taxon>Pseudomonadati</taxon>
        <taxon>Pseudomonadota</taxon>
        <taxon>Alphaproteobacteria</taxon>
        <taxon>Caulobacterales</taxon>
        <taxon>Caulobacteraceae</taxon>
        <taxon>Brevundimonas</taxon>
    </lineage>
</organism>
<dbReference type="InterPro" id="IPR002641">
    <property type="entry name" value="PNPLA_dom"/>
</dbReference>
<dbReference type="InterPro" id="IPR016035">
    <property type="entry name" value="Acyl_Trfase/lysoPLipase"/>
</dbReference>
<feature type="region of interest" description="Disordered" evidence="10">
    <location>
        <begin position="582"/>
        <end position="619"/>
    </location>
</feature>
<reference evidence="13" key="1">
    <citation type="submission" date="2020-09" db="EMBL/GenBank/DDBJ databases">
        <title>Brevundimonas sp. LVF2 isolated from a puddle in Goettingen, Germany.</title>
        <authorList>
            <person name="Friedrich I."/>
            <person name="Klassen A."/>
            <person name="Hannes N."/>
            <person name="Schneider D."/>
            <person name="Hertel R."/>
            <person name="Daniel R."/>
        </authorList>
    </citation>
    <scope>NUCLEOTIDE SEQUENCE</scope>
    <source>
        <strain evidence="13">LVF2</strain>
    </source>
</reference>
<evidence type="ECO:0000259" key="11">
    <source>
        <dbReference type="PROSITE" id="PS50042"/>
    </source>
</evidence>
<comment type="similarity">
    <text evidence="2">Belongs to the NTE family.</text>
</comment>
<feature type="compositionally biased region" description="Basic residues" evidence="10">
    <location>
        <begin position="610"/>
        <end position="619"/>
    </location>
</feature>
<dbReference type="Pfam" id="PF24179">
    <property type="entry name" value="NTE_Ploop"/>
    <property type="match status" value="1"/>
</dbReference>
<feature type="domain" description="PNPLA" evidence="12">
    <location>
        <begin position="307"/>
        <end position="467"/>
    </location>
</feature>
<feature type="short sequence motif" description="GXSXG" evidence="9">
    <location>
        <begin position="338"/>
        <end position="342"/>
    </location>
</feature>
<evidence type="ECO:0000259" key="12">
    <source>
        <dbReference type="PROSITE" id="PS51635"/>
    </source>
</evidence>
<evidence type="ECO:0000256" key="4">
    <source>
        <dbReference type="ARBA" id="ARBA00022801"/>
    </source>
</evidence>
<dbReference type="Pfam" id="PF01734">
    <property type="entry name" value="Patatin"/>
    <property type="match status" value="1"/>
</dbReference>
<evidence type="ECO:0000256" key="3">
    <source>
        <dbReference type="ARBA" id="ARBA00022692"/>
    </source>
</evidence>
<evidence type="ECO:0000256" key="5">
    <source>
        <dbReference type="ARBA" id="ARBA00022963"/>
    </source>
</evidence>
<evidence type="ECO:0000256" key="1">
    <source>
        <dbReference type="ARBA" id="ARBA00004370"/>
    </source>
</evidence>
<dbReference type="AlphaFoldDB" id="A0A975BZA1"/>
<feature type="domain" description="Cyclic nucleotide-binding" evidence="11">
    <location>
        <begin position="31"/>
        <end position="132"/>
    </location>
</feature>
<evidence type="ECO:0000256" key="7">
    <source>
        <dbReference type="ARBA" id="ARBA00023098"/>
    </source>
</evidence>
<evidence type="ECO:0000256" key="6">
    <source>
        <dbReference type="ARBA" id="ARBA00022989"/>
    </source>
</evidence>
<dbReference type="SUPFAM" id="SSF51206">
    <property type="entry name" value="cAMP-binding domain-like"/>
    <property type="match status" value="1"/>
</dbReference>
<dbReference type="EMBL" id="CP062222">
    <property type="protein sequence ID" value="QTC89789.1"/>
    <property type="molecule type" value="Genomic_DNA"/>
</dbReference>
<proteinExistence type="inferred from homology"/>
<dbReference type="GO" id="GO:0016042">
    <property type="term" value="P:lipid catabolic process"/>
    <property type="evidence" value="ECO:0007669"/>
    <property type="project" value="UniProtKB-UniRule"/>
</dbReference>
<evidence type="ECO:0000256" key="2">
    <source>
        <dbReference type="ARBA" id="ARBA00006636"/>
    </source>
</evidence>
<dbReference type="CDD" id="cd07205">
    <property type="entry name" value="Pat_PNPLA6_PNPLA7_NTE1_like"/>
    <property type="match status" value="1"/>
</dbReference>
<feature type="short sequence motif" description="DGA/G" evidence="9">
    <location>
        <begin position="454"/>
        <end position="456"/>
    </location>
</feature>
<dbReference type="InterPro" id="IPR000595">
    <property type="entry name" value="cNMP-bd_dom"/>
</dbReference>
<accession>A0A975BZA1</accession>
<dbReference type="PANTHER" id="PTHR14226">
    <property type="entry name" value="NEUROPATHY TARGET ESTERASE/SWISS CHEESE D.MELANOGASTER"/>
    <property type="match status" value="1"/>
</dbReference>
<name>A0A975BZA1_9CAUL</name>
<evidence type="ECO:0000256" key="8">
    <source>
        <dbReference type="ARBA" id="ARBA00023136"/>
    </source>
</evidence>
<dbReference type="Gene3D" id="2.60.120.10">
    <property type="entry name" value="Jelly Rolls"/>
    <property type="match status" value="1"/>
</dbReference>
<dbReference type="PROSITE" id="PS50042">
    <property type="entry name" value="CNMP_BINDING_3"/>
    <property type="match status" value="1"/>
</dbReference>
<feature type="active site" description="Nucleophile" evidence="9">
    <location>
        <position position="340"/>
    </location>
</feature>
<dbReference type="SUPFAM" id="SSF52151">
    <property type="entry name" value="FabD/lysophospholipase-like"/>
    <property type="match status" value="1"/>
</dbReference>
<comment type="subcellular location">
    <subcellularLocation>
        <location evidence="1">Membrane</location>
    </subcellularLocation>
</comment>
<dbReference type="KEGG" id="bgoe:IFJ75_10745"/>
<keyword evidence="6" id="KW-1133">Transmembrane helix</keyword>
<evidence type="ECO:0000256" key="10">
    <source>
        <dbReference type="SAM" id="MobiDB-lite"/>
    </source>
</evidence>
<keyword evidence="5 9" id="KW-0442">Lipid degradation</keyword>
<dbReference type="PANTHER" id="PTHR14226:SF29">
    <property type="entry name" value="NEUROPATHY TARGET ESTERASE SWS"/>
    <property type="match status" value="1"/>
</dbReference>
<dbReference type="RefSeq" id="WP_207868052.1">
    <property type="nucleotide sequence ID" value="NZ_CP062222.1"/>
</dbReference>